<dbReference type="Proteomes" id="UP000602087">
    <property type="component" value="Unassembled WGS sequence"/>
</dbReference>
<keyword evidence="3" id="KW-1185">Reference proteome</keyword>
<dbReference type="EMBL" id="JAEINH010000012">
    <property type="protein sequence ID" value="MBI9115925.1"/>
    <property type="molecule type" value="Genomic_DNA"/>
</dbReference>
<protein>
    <submittedName>
        <fullName evidence="2">AzlD domain-containing protein</fullName>
    </submittedName>
</protein>
<evidence type="ECO:0000313" key="3">
    <source>
        <dbReference type="Proteomes" id="UP000602087"/>
    </source>
</evidence>
<evidence type="ECO:0000313" key="2">
    <source>
        <dbReference type="EMBL" id="MBI9115925.1"/>
    </source>
</evidence>
<feature type="transmembrane region" description="Helical" evidence="1">
    <location>
        <begin position="89"/>
        <end position="108"/>
    </location>
</feature>
<evidence type="ECO:0000256" key="1">
    <source>
        <dbReference type="SAM" id="Phobius"/>
    </source>
</evidence>
<name>A0A934IC26_9MICO</name>
<comment type="caution">
    <text evidence="2">The sequence shown here is derived from an EMBL/GenBank/DDBJ whole genome shotgun (WGS) entry which is preliminary data.</text>
</comment>
<proteinExistence type="predicted"/>
<gene>
    <name evidence="2" type="ORF">JAV76_12960</name>
</gene>
<feature type="transmembrane region" description="Helical" evidence="1">
    <location>
        <begin position="6"/>
        <end position="29"/>
    </location>
</feature>
<dbReference type="RefSeq" id="WP_198734493.1">
    <property type="nucleotide sequence ID" value="NZ_JAEINH010000012.1"/>
</dbReference>
<feature type="transmembrane region" description="Helical" evidence="1">
    <location>
        <begin position="41"/>
        <end position="58"/>
    </location>
</feature>
<keyword evidence="1" id="KW-0812">Transmembrane</keyword>
<sequence>MPSTGYLLAALTTILVVTFALRALPFAVLEPLRASTFMTFLARYMPVGVMVVLVVYTLKDVSLTSGWRGFPEAVALLVTVAVHLWRRNALLSIVVGTALYVLLVNTVLA</sequence>
<keyword evidence="1" id="KW-0472">Membrane</keyword>
<accession>A0A934IC26</accession>
<reference evidence="2" key="1">
    <citation type="submission" date="2020-12" db="EMBL/GenBank/DDBJ databases">
        <title>Sanguibacter suaedae sp. nov., isolated from Suaeda aralocaspica.</title>
        <authorList>
            <person name="Ma Q."/>
        </authorList>
    </citation>
    <scope>NUCLEOTIDE SEQUENCE</scope>
    <source>
        <strain evidence="2">YZGR15</strain>
    </source>
</reference>
<dbReference type="Pfam" id="PF05437">
    <property type="entry name" value="AzlD"/>
    <property type="match status" value="1"/>
</dbReference>
<organism evidence="2 3">
    <name type="scientific">Sanguibacter suaedae</name>
    <dbReference type="NCBI Taxonomy" id="2795737"/>
    <lineage>
        <taxon>Bacteria</taxon>
        <taxon>Bacillati</taxon>
        <taxon>Actinomycetota</taxon>
        <taxon>Actinomycetes</taxon>
        <taxon>Micrococcales</taxon>
        <taxon>Sanguibacteraceae</taxon>
        <taxon>Sanguibacter</taxon>
    </lineage>
</organism>
<dbReference type="PIRSF" id="PIRSF003203">
    <property type="entry name" value="AzlD"/>
    <property type="match status" value="1"/>
</dbReference>
<dbReference type="AlphaFoldDB" id="A0A934IC26"/>
<dbReference type="InterPro" id="IPR008407">
    <property type="entry name" value="Brnchd-chn_aa_trnsp_AzlD"/>
</dbReference>
<keyword evidence="1" id="KW-1133">Transmembrane helix</keyword>